<dbReference type="InterPro" id="IPR029063">
    <property type="entry name" value="SAM-dependent_MTases_sf"/>
</dbReference>
<keyword evidence="2 3" id="KW-0802">TPR repeat</keyword>
<feature type="repeat" description="TPR" evidence="3">
    <location>
        <begin position="121"/>
        <end position="154"/>
    </location>
</feature>
<dbReference type="Pfam" id="PF13432">
    <property type="entry name" value="TPR_16"/>
    <property type="match status" value="1"/>
</dbReference>
<dbReference type="InterPro" id="IPR013216">
    <property type="entry name" value="Methyltransf_11"/>
</dbReference>
<accession>A0A1B4XGE7</accession>
<feature type="repeat" description="TPR" evidence="3">
    <location>
        <begin position="87"/>
        <end position="120"/>
    </location>
</feature>
<gene>
    <name evidence="5" type="ORF">SCL_1585</name>
</gene>
<keyword evidence="1" id="KW-0677">Repeat</keyword>
<feature type="repeat" description="TPR" evidence="3">
    <location>
        <begin position="19"/>
        <end position="52"/>
    </location>
</feature>
<organism evidence="5 6">
    <name type="scientific">Sulfuricaulis limicola</name>
    <dbReference type="NCBI Taxonomy" id="1620215"/>
    <lineage>
        <taxon>Bacteria</taxon>
        <taxon>Pseudomonadati</taxon>
        <taxon>Pseudomonadota</taxon>
        <taxon>Gammaproteobacteria</taxon>
        <taxon>Acidiferrobacterales</taxon>
        <taxon>Acidiferrobacteraceae</taxon>
        <taxon>Sulfuricaulis</taxon>
    </lineage>
</organism>
<dbReference type="Pfam" id="PF13181">
    <property type="entry name" value="TPR_8"/>
    <property type="match status" value="1"/>
</dbReference>
<evidence type="ECO:0000313" key="5">
    <source>
        <dbReference type="EMBL" id="BAV33890.1"/>
    </source>
</evidence>
<evidence type="ECO:0000313" key="6">
    <source>
        <dbReference type="Proteomes" id="UP000243180"/>
    </source>
</evidence>
<dbReference type="Gene3D" id="1.25.40.10">
    <property type="entry name" value="Tetratricopeptide repeat domain"/>
    <property type="match status" value="2"/>
</dbReference>
<dbReference type="Pfam" id="PF08241">
    <property type="entry name" value="Methyltransf_11"/>
    <property type="match status" value="1"/>
</dbReference>
<dbReference type="InterPro" id="IPR051685">
    <property type="entry name" value="Ycf3/AcsC/BcsC/TPR_MFPF"/>
</dbReference>
<keyword evidence="5" id="KW-0489">Methyltransferase</keyword>
<keyword evidence="6" id="KW-1185">Reference proteome</keyword>
<protein>
    <submittedName>
        <fullName evidence="5">Methyltransferase</fullName>
    </submittedName>
</protein>
<dbReference type="PANTHER" id="PTHR44943">
    <property type="entry name" value="CELLULOSE SYNTHASE OPERON PROTEIN C"/>
    <property type="match status" value="1"/>
</dbReference>
<dbReference type="Proteomes" id="UP000243180">
    <property type="component" value="Chromosome"/>
</dbReference>
<dbReference type="InterPro" id="IPR011990">
    <property type="entry name" value="TPR-like_helical_dom_sf"/>
</dbReference>
<evidence type="ECO:0000256" key="1">
    <source>
        <dbReference type="ARBA" id="ARBA00022737"/>
    </source>
</evidence>
<proteinExistence type="predicted"/>
<dbReference type="GO" id="GO:0032259">
    <property type="term" value="P:methylation"/>
    <property type="evidence" value="ECO:0007669"/>
    <property type="project" value="UniProtKB-KW"/>
</dbReference>
<dbReference type="CDD" id="cd02440">
    <property type="entry name" value="AdoMet_MTases"/>
    <property type="match status" value="1"/>
</dbReference>
<dbReference type="Pfam" id="PF13424">
    <property type="entry name" value="TPR_12"/>
    <property type="match status" value="1"/>
</dbReference>
<dbReference type="PROSITE" id="PS50293">
    <property type="entry name" value="TPR_REGION"/>
    <property type="match status" value="1"/>
</dbReference>
<sequence length="483" mass="53980">MRPALQLLSRACEQDNRDPEIWFYLGAVYGSLGDAPNAEKSFRAAIALRPDFVQARFNLANALGDQGRLAEAEAEYRAVTTLAPQHAMAWCALGYVCAKQDRLAEAEQAARRALALAPNTAEPYAALASVHLAKKELAEAIKQCTKALERDPNSISALVNLGLAHKTAGRFSEAKRFFNRALAIQPRLPEAHYTLGVIFLHEGNMDEAESAFFLALDHDPRNVHAFEQLGALLRHRDKRGKALELYRRFAEACPEHPDAKFFLAVLEGGEDPGRIPVELLAERYRDEQVASTFDEGMTKKLDYVVPVRLKEHMSGLLGSESANLDALDLGCGTGLYGSVVKPWTRRLVGVDLSAVMLAEARRKGVYDELVQGELIETLDAIDTQYDLVIAMDVLVFFGDLAPIFERVKKVLRPRGLFIFDLEKADESHRWQLHIFGNYVHSRGYITELAGRHGFSELLCEELDIRKEVNSYIKGHLVFFRSTQ</sequence>
<feature type="repeat" description="TPR" evidence="3">
    <location>
        <begin position="155"/>
        <end position="188"/>
    </location>
</feature>
<dbReference type="AlphaFoldDB" id="A0A1B4XGE7"/>
<reference evidence="5 6" key="1">
    <citation type="submission" date="2015-05" db="EMBL/GenBank/DDBJ databases">
        <title>Complete genome sequence of a sulfur-oxidizing gammaproteobacterium strain HA5.</title>
        <authorList>
            <person name="Miura A."/>
            <person name="Kojima H."/>
            <person name="Fukui M."/>
        </authorList>
    </citation>
    <scope>NUCLEOTIDE SEQUENCE [LARGE SCALE GENOMIC DNA]</scope>
    <source>
        <strain evidence="5 6">HA5</strain>
    </source>
</reference>
<dbReference type="Gene3D" id="3.40.50.150">
    <property type="entry name" value="Vaccinia Virus protein VP39"/>
    <property type="match status" value="1"/>
</dbReference>
<evidence type="ECO:0000256" key="3">
    <source>
        <dbReference type="PROSITE-ProRule" id="PRU00339"/>
    </source>
</evidence>
<dbReference type="KEGG" id="slim:SCL_1585"/>
<dbReference type="GO" id="GO:0008757">
    <property type="term" value="F:S-adenosylmethionine-dependent methyltransferase activity"/>
    <property type="evidence" value="ECO:0007669"/>
    <property type="project" value="InterPro"/>
</dbReference>
<dbReference type="SUPFAM" id="SSF48452">
    <property type="entry name" value="TPR-like"/>
    <property type="match status" value="1"/>
</dbReference>
<dbReference type="SMART" id="SM00028">
    <property type="entry name" value="TPR"/>
    <property type="match status" value="7"/>
</dbReference>
<evidence type="ECO:0000259" key="4">
    <source>
        <dbReference type="Pfam" id="PF08241"/>
    </source>
</evidence>
<evidence type="ECO:0000256" key="2">
    <source>
        <dbReference type="ARBA" id="ARBA00022803"/>
    </source>
</evidence>
<name>A0A1B4XGE7_9GAMM</name>
<feature type="domain" description="Methyltransferase type 11" evidence="4">
    <location>
        <begin position="327"/>
        <end position="419"/>
    </location>
</feature>
<dbReference type="PROSITE" id="PS50005">
    <property type="entry name" value="TPR"/>
    <property type="match status" value="5"/>
</dbReference>
<dbReference type="OrthoDB" id="9809392at2"/>
<dbReference type="EMBL" id="AP014879">
    <property type="protein sequence ID" value="BAV33890.1"/>
    <property type="molecule type" value="Genomic_DNA"/>
</dbReference>
<feature type="repeat" description="TPR" evidence="3">
    <location>
        <begin position="189"/>
        <end position="222"/>
    </location>
</feature>
<dbReference type="SUPFAM" id="SSF53335">
    <property type="entry name" value="S-adenosyl-L-methionine-dependent methyltransferases"/>
    <property type="match status" value="1"/>
</dbReference>
<dbReference type="InParanoid" id="A0A1B4XGE7"/>
<keyword evidence="5" id="KW-0808">Transferase</keyword>
<dbReference type="InterPro" id="IPR019734">
    <property type="entry name" value="TPR_rpt"/>
</dbReference>
<dbReference type="PANTHER" id="PTHR44943:SF8">
    <property type="entry name" value="TPR REPEAT-CONTAINING PROTEIN MJ0263"/>
    <property type="match status" value="1"/>
</dbReference>